<dbReference type="Pfam" id="PF21000">
    <property type="entry name" value="RMI1_N_N"/>
    <property type="match status" value="1"/>
</dbReference>
<dbReference type="HOGENOM" id="CLU_093893_0_0_1"/>
<dbReference type="EMBL" id="KL584781">
    <property type="protein sequence ID" value="KEQ91168.1"/>
    <property type="molecule type" value="Genomic_DNA"/>
</dbReference>
<dbReference type="PANTHER" id="PTHR14790:SF15">
    <property type="entry name" value="RECQ-MEDIATED GENOME INSTABILITY PROTEIN 1"/>
    <property type="match status" value="1"/>
</dbReference>
<feature type="domain" description="RecQ mediated genome instability protein 1 OB-fold" evidence="3">
    <location>
        <begin position="66"/>
        <end position="212"/>
    </location>
</feature>
<dbReference type="OrthoDB" id="341511at2759"/>
<dbReference type="InterPro" id="IPR042470">
    <property type="entry name" value="RMI1_N_C_sf"/>
</dbReference>
<name>A0A074Y066_AURSE</name>
<keyword evidence="6" id="KW-1185">Reference proteome</keyword>
<dbReference type="InParanoid" id="A0A074Y066"/>
<comment type="similarity">
    <text evidence="1">Belongs to the RMI1 family.</text>
</comment>
<dbReference type="Pfam" id="PF08585">
    <property type="entry name" value="RMI1_N_C"/>
    <property type="match status" value="1"/>
</dbReference>
<dbReference type="GO" id="GO:0000724">
    <property type="term" value="P:double-strand break repair via homologous recombination"/>
    <property type="evidence" value="ECO:0007669"/>
    <property type="project" value="TreeGrafter"/>
</dbReference>
<dbReference type="Proteomes" id="UP000030641">
    <property type="component" value="Unassembled WGS sequence"/>
</dbReference>
<evidence type="ECO:0000313" key="5">
    <source>
        <dbReference type="EMBL" id="KEQ91168.1"/>
    </source>
</evidence>
<protein>
    <recommendedName>
        <fullName evidence="2">RecQ-mediated genome instability protein 1</fullName>
    </recommendedName>
</protein>
<dbReference type="PANTHER" id="PTHR14790">
    <property type="entry name" value="RECQ-MEDIATED GENOME INSTABILITY PROTEIN 1 RMI1"/>
    <property type="match status" value="1"/>
</dbReference>
<dbReference type="OMA" id="MTSPDQI"/>
<evidence type="ECO:0000256" key="1">
    <source>
        <dbReference type="ARBA" id="ARBA00006395"/>
    </source>
</evidence>
<organism evidence="5 6">
    <name type="scientific">Aureobasidium subglaciale (strain EXF-2481)</name>
    <name type="common">Aureobasidium pullulans var. subglaciale</name>
    <dbReference type="NCBI Taxonomy" id="1043005"/>
    <lineage>
        <taxon>Eukaryota</taxon>
        <taxon>Fungi</taxon>
        <taxon>Dikarya</taxon>
        <taxon>Ascomycota</taxon>
        <taxon>Pezizomycotina</taxon>
        <taxon>Dothideomycetes</taxon>
        <taxon>Dothideomycetidae</taxon>
        <taxon>Dothideales</taxon>
        <taxon>Saccotheciaceae</taxon>
        <taxon>Aureobasidium</taxon>
    </lineage>
</organism>
<gene>
    <name evidence="5" type="ORF">AUEXF2481DRAFT_33309</name>
</gene>
<dbReference type="AlphaFoldDB" id="A0A074Y066"/>
<dbReference type="STRING" id="1043005.A0A074Y066"/>
<feature type="domain" description="RMI1 N-terminal" evidence="4">
    <location>
        <begin position="11"/>
        <end position="54"/>
    </location>
</feature>
<sequence length="228" mass="24659">MAQSAIKTFLDSKGLSATPAWIDSFVTSSRQGLPTPALQKTALFRILASDLTSSIKATSTNTLPPNALNPTVKEIRVPDAVPLQVLDIEDIGRSAWSQVEAIEAQERGETTKGREVIRVVPGEEADPLRDGTLPIPKSSGPHKLLLQDAKGTKIYGFEVTDVDGIDLNLGIGAKLILKNMTIARGVILLDPNSTQLLGGKVEVWDKAWRSGRKECLKSKVGPREEEEL</sequence>
<dbReference type="GO" id="GO:0016604">
    <property type="term" value="C:nuclear body"/>
    <property type="evidence" value="ECO:0007669"/>
    <property type="project" value="TreeGrafter"/>
</dbReference>
<dbReference type="GeneID" id="25364834"/>
<accession>A0A074Y066</accession>
<dbReference type="RefSeq" id="XP_013339623.1">
    <property type="nucleotide sequence ID" value="XM_013484169.1"/>
</dbReference>
<reference evidence="5 6" key="1">
    <citation type="journal article" date="2014" name="BMC Genomics">
        <title>Genome sequencing of four Aureobasidium pullulans varieties: biotechnological potential, stress tolerance, and description of new species.</title>
        <authorList>
            <person name="Gostin Ar C."/>
            <person name="Ohm R.A."/>
            <person name="Kogej T."/>
            <person name="Sonjak S."/>
            <person name="Turk M."/>
            <person name="Zajc J."/>
            <person name="Zalar P."/>
            <person name="Grube M."/>
            <person name="Sun H."/>
            <person name="Han J."/>
            <person name="Sharma A."/>
            <person name="Chiniquy J."/>
            <person name="Ngan C.Y."/>
            <person name="Lipzen A."/>
            <person name="Barry K."/>
            <person name="Grigoriev I.V."/>
            <person name="Gunde-Cimerman N."/>
        </authorList>
    </citation>
    <scope>NUCLEOTIDE SEQUENCE [LARGE SCALE GENOMIC DNA]</scope>
    <source>
        <strain evidence="5 6">EXF-2481</strain>
    </source>
</reference>
<dbReference type="SMART" id="SM01161">
    <property type="entry name" value="DUF1767"/>
    <property type="match status" value="1"/>
</dbReference>
<proteinExistence type="inferred from homology"/>
<dbReference type="InterPro" id="IPR049363">
    <property type="entry name" value="RMI1_N"/>
</dbReference>
<dbReference type="GO" id="GO:0031422">
    <property type="term" value="C:RecQ family helicase-topoisomerase III complex"/>
    <property type="evidence" value="ECO:0007669"/>
    <property type="project" value="TreeGrafter"/>
</dbReference>
<evidence type="ECO:0000259" key="4">
    <source>
        <dbReference type="Pfam" id="PF21000"/>
    </source>
</evidence>
<dbReference type="Gene3D" id="2.40.50.770">
    <property type="entry name" value="RecQ-mediated genome instability protein Rmi1, C-terminal domain"/>
    <property type="match status" value="1"/>
</dbReference>
<dbReference type="GO" id="GO:0000712">
    <property type="term" value="P:resolution of meiotic recombination intermediates"/>
    <property type="evidence" value="ECO:0007669"/>
    <property type="project" value="TreeGrafter"/>
</dbReference>
<evidence type="ECO:0000259" key="3">
    <source>
        <dbReference type="Pfam" id="PF08585"/>
    </source>
</evidence>
<evidence type="ECO:0000313" key="6">
    <source>
        <dbReference type="Proteomes" id="UP000030641"/>
    </source>
</evidence>
<evidence type="ECO:0000256" key="2">
    <source>
        <dbReference type="ARBA" id="ARBA00018987"/>
    </source>
</evidence>
<dbReference type="InterPro" id="IPR013894">
    <property type="entry name" value="RMI1_OB"/>
</dbReference>